<sequence length="37" mass="4283">MTAFFACKNKSFVFIMVLLSNELIMILLHATIWYSVS</sequence>
<evidence type="ECO:0000313" key="3">
    <source>
        <dbReference type="Proteomes" id="UP000054359"/>
    </source>
</evidence>
<keyword evidence="1" id="KW-0472">Membrane</keyword>
<keyword evidence="1" id="KW-0812">Transmembrane</keyword>
<dbReference type="EMBL" id="KK120754">
    <property type="protein sequence ID" value="KFM78966.1"/>
    <property type="molecule type" value="Genomic_DNA"/>
</dbReference>
<gene>
    <name evidence="2" type="ORF">X975_19531</name>
</gene>
<accession>A0A087UNM7</accession>
<evidence type="ECO:0000256" key="1">
    <source>
        <dbReference type="SAM" id="Phobius"/>
    </source>
</evidence>
<dbReference type="AlphaFoldDB" id="A0A087UNM7"/>
<keyword evidence="3" id="KW-1185">Reference proteome</keyword>
<keyword evidence="1" id="KW-1133">Transmembrane helix</keyword>
<proteinExistence type="predicted"/>
<evidence type="ECO:0000313" key="2">
    <source>
        <dbReference type="EMBL" id="KFM78966.1"/>
    </source>
</evidence>
<name>A0A087UNM7_STEMI</name>
<reference evidence="2 3" key="1">
    <citation type="submission" date="2013-11" db="EMBL/GenBank/DDBJ databases">
        <title>Genome sequencing of Stegodyphus mimosarum.</title>
        <authorList>
            <person name="Bechsgaard J."/>
        </authorList>
    </citation>
    <scope>NUCLEOTIDE SEQUENCE [LARGE SCALE GENOMIC DNA]</scope>
</reference>
<dbReference type="Proteomes" id="UP000054359">
    <property type="component" value="Unassembled WGS sequence"/>
</dbReference>
<feature type="non-terminal residue" evidence="2">
    <location>
        <position position="37"/>
    </location>
</feature>
<organism evidence="2 3">
    <name type="scientific">Stegodyphus mimosarum</name>
    <name type="common">African social velvet spider</name>
    <dbReference type="NCBI Taxonomy" id="407821"/>
    <lineage>
        <taxon>Eukaryota</taxon>
        <taxon>Metazoa</taxon>
        <taxon>Ecdysozoa</taxon>
        <taxon>Arthropoda</taxon>
        <taxon>Chelicerata</taxon>
        <taxon>Arachnida</taxon>
        <taxon>Araneae</taxon>
        <taxon>Araneomorphae</taxon>
        <taxon>Entelegynae</taxon>
        <taxon>Eresoidea</taxon>
        <taxon>Eresidae</taxon>
        <taxon>Stegodyphus</taxon>
    </lineage>
</organism>
<protein>
    <submittedName>
        <fullName evidence="2">Uncharacterized protein</fullName>
    </submittedName>
</protein>
<feature type="transmembrane region" description="Helical" evidence="1">
    <location>
        <begin position="12"/>
        <end position="36"/>
    </location>
</feature>